<reference evidence="7" key="1">
    <citation type="submission" date="2009-05" db="EMBL/GenBank/DDBJ databases">
        <title>Complete sequence of Tolumonas auensis DSM 9187.</title>
        <authorList>
            <consortium name="US DOE Joint Genome Institute"/>
            <person name="Lucas S."/>
            <person name="Copeland A."/>
            <person name="Lapidus A."/>
            <person name="Glavina del Rio T."/>
            <person name="Tice H."/>
            <person name="Bruce D."/>
            <person name="Goodwin L."/>
            <person name="Pitluck S."/>
            <person name="Chertkov O."/>
            <person name="Brettin T."/>
            <person name="Detter J.C."/>
            <person name="Han C."/>
            <person name="Larimer F."/>
            <person name="Land M."/>
            <person name="Hauser L."/>
            <person name="Kyrpides N."/>
            <person name="Mikhailova N."/>
            <person name="Spring S."/>
            <person name="Beller H."/>
        </authorList>
    </citation>
    <scope>NUCLEOTIDE SEQUENCE [LARGE SCALE GENOMIC DNA]</scope>
    <source>
        <strain evidence="7">DSM 9187 / TA4</strain>
    </source>
</reference>
<evidence type="ECO:0000256" key="3">
    <source>
        <dbReference type="ARBA" id="ARBA00023125"/>
    </source>
</evidence>
<dbReference type="Gene3D" id="3.40.190.290">
    <property type="match status" value="1"/>
</dbReference>
<reference evidence="6 7" key="2">
    <citation type="journal article" date="2011" name="Stand. Genomic Sci.">
        <title>Complete genome sequence of Tolumonas auensis type strain (TA 4).</title>
        <authorList>
            <person name="Chertkov O."/>
            <person name="Copeland A."/>
            <person name="Lucas S."/>
            <person name="Lapidus A."/>
            <person name="Berry K.W."/>
            <person name="Detter J.C."/>
            <person name="Del Rio T.G."/>
            <person name="Hammon N."/>
            <person name="Dalin E."/>
            <person name="Tice H."/>
            <person name="Pitluck S."/>
            <person name="Richardson P."/>
            <person name="Bruce D."/>
            <person name="Goodwin L."/>
            <person name="Han C."/>
            <person name="Tapia R."/>
            <person name="Saunders E."/>
            <person name="Schmutz J."/>
            <person name="Brettin T."/>
            <person name="Larimer F."/>
            <person name="Land M."/>
            <person name="Hauser L."/>
            <person name="Spring S."/>
            <person name="Rohde M."/>
            <person name="Kyrpides N.C."/>
            <person name="Ivanova N."/>
            <person name="Goker M."/>
            <person name="Beller H.R."/>
            <person name="Klenk H.P."/>
            <person name="Woyke T."/>
        </authorList>
    </citation>
    <scope>NUCLEOTIDE SEQUENCE [LARGE SCALE GENOMIC DNA]</scope>
    <source>
        <strain evidence="7">DSM 9187 / TA4</strain>
    </source>
</reference>
<keyword evidence="3" id="KW-0238">DNA-binding</keyword>
<feature type="domain" description="HTH lysR-type" evidence="5">
    <location>
        <begin position="1"/>
        <end position="57"/>
    </location>
</feature>
<dbReference type="InterPro" id="IPR036390">
    <property type="entry name" value="WH_DNA-bd_sf"/>
</dbReference>
<keyword evidence="4" id="KW-0804">Transcription</keyword>
<dbReference type="STRING" id="595494.Tola_1238"/>
<dbReference type="eggNOG" id="COG0583">
    <property type="taxonomic scope" value="Bacteria"/>
</dbReference>
<keyword evidence="7" id="KW-1185">Reference proteome</keyword>
<dbReference type="PANTHER" id="PTHR30419:SF30">
    <property type="entry name" value="LYSR FAMILY TRANSCRIPTIONAL REGULATOR"/>
    <property type="match status" value="1"/>
</dbReference>
<accession>C4LE34</accession>
<dbReference type="GO" id="GO:0005829">
    <property type="term" value="C:cytosol"/>
    <property type="evidence" value="ECO:0007669"/>
    <property type="project" value="TreeGrafter"/>
</dbReference>
<dbReference type="SUPFAM" id="SSF46785">
    <property type="entry name" value="Winged helix' DNA-binding domain"/>
    <property type="match status" value="1"/>
</dbReference>
<evidence type="ECO:0000313" key="6">
    <source>
        <dbReference type="EMBL" id="ACQ92855.1"/>
    </source>
</evidence>
<dbReference type="HOGENOM" id="CLU_039613_6_0_6"/>
<evidence type="ECO:0000259" key="5">
    <source>
        <dbReference type="PROSITE" id="PS50931"/>
    </source>
</evidence>
<dbReference type="InterPro" id="IPR005119">
    <property type="entry name" value="LysR_subst-bd"/>
</dbReference>
<gene>
    <name evidence="6" type="ordered locus">Tola_1238</name>
</gene>
<evidence type="ECO:0000313" key="7">
    <source>
        <dbReference type="Proteomes" id="UP000009073"/>
    </source>
</evidence>
<evidence type="ECO:0000256" key="2">
    <source>
        <dbReference type="ARBA" id="ARBA00023015"/>
    </source>
</evidence>
<dbReference type="Proteomes" id="UP000009073">
    <property type="component" value="Chromosome"/>
</dbReference>
<dbReference type="RefSeq" id="WP_012729454.1">
    <property type="nucleotide sequence ID" value="NC_012691.1"/>
</dbReference>
<dbReference type="EMBL" id="CP001616">
    <property type="protein sequence ID" value="ACQ92855.1"/>
    <property type="molecule type" value="Genomic_DNA"/>
</dbReference>
<proteinExistence type="inferred from homology"/>
<comment type="similarity">
    <text evidence="1">Belongs to the LysR transcriptional regulatory family.</text>
</comment>
<dbReference type="KEGG" id="tau:Tola_1238"/>
<evidence type="ECO:0000256" key="1">
    <source>
        <dbReference type="ARBA" id="ARBA00009437"/>
    </source>
</evidence>
<dbReference type="SUPFAM" id="SSF53850">
    <property type="entry name" value="Periplasmic binding protein-like II"/>
    <property type="match status" value="1"/>
</dbReference>
<organism evidence="6 7">
    <name type="scientific">Tolumonas auensis (strain DSM 9187 / NBRC 110442 / TA 4)</name>
    <dbReference type="NCBI Taxonomy" id="595494"/>
    <lineage>
        <taxon>Bacteria</taxon>
        <taxon>Pseudomonadati</taxon>
        <taxon>Pseudomonadota</taxon>
        <taxon>Gammaproteobacteria</taxon>
        <taxon>Aeromonadales</taxon>
        <taxon>Aeromonadaceae</taxon>
        <taxon>Tolumonas</taxon>
    </lineage>
</organism>
<keyword evidence="2" id="KW-0805">Transcription regulation</keyword>
<dbReference type="PANTHER" id="PTHR30419">
    <property type="entry name" value="HTH-TYPE TRANSCRIPTIONAL REGULATOR YBHD"/>
    <property type="match status" value="1"/>
</dbReference>
<dbReference type="PROSITE" id="PS50931">
    <property type="entry name" value="HTH_LYSR"/>
    <property type="match status" value="1"/>
</dbReference>
<dbReference type="PRINTS" id="PR00039">
    <property type="entry name" value="HTHLYSR"/>
</dbReference>
<dbReference type="Pfam" id="PF00126">
    <property type="entry name" value="HTH_1"/>
    <property type="match status" value="1"/>
</dbReference>
<dbReference type="GO" id="GO:0003700">
    <property type="term" value="F:DNA-binding transcription factor activity"/>
    <property type="evidence" value="ECO:0007669"/>
    <property type="project" value="InterPro"/>
</dbReference>
<dbReference type="GO" id="GO:0003677">
    <property type="term" value="F:DNA binding"/>
    <property type="evidence" value="ECO:0007669"/>
    <property type="project" value="UniProtKB-KW"/>
</dbReference>
<sequence length="308" mass="35760">MDKILQQFLEVATLQNVSHAAKKLCLSQPTLTHNMKKLEESLDVQLFIRTSNGMKLTEYGEVLLEQTRIMQRIYDNTLTKMEMLKERHERELKIGSGHAWWYLFLRDMIDTYRHLHPAANIHIDIGNHLRQMDLLLSGDIDLFIGHEIPGLNKRAGVLFMPLFISRDKVFVREGHPLTMKTCSKDDLQDYPTIEITPDEVRHAHVVEDLQPKKLERTQLHLTEKILYSSNSIVTCVDMACSSNGLLPFPGSMEPYFKSFKLVSLTLTEDYTKGTIGIYLIRERQDDPHIQNVLELIHQSLEKNRHLIF</sequence>
<protein>
    <submittedName>
        <fullName evidence="6">Transcriptional regulator, LysR family</fullName>
    </submittedName>
</protein>
<dbReference type="Pfam" id="PF03466">
    <property type="entry name" value="LysR_substrate"/>
    <property type="match status" value="1"/>
</dbReference>
<dbReference type="Gene3D" id="1.10.10.10">
    <property type="entry name" value="Winged helix-like DNA-binding domain superfamily/Winged helix DNA-binding domain"/>
    <property type="match status" value="1"/>
</dbReference>
<dbReference type="InterPro" id="IPR000847">
    <property type="entry name" value="LysR_HTH_N"/>
</dbReference>
<evidence type="ECO:0000256" key="4">
    <source>
        <dbReference type="ARBA" id="ARBA00023163"/>
    </source>
</evidence>
<dbReference type="InterPro" id="IPR036388">
    <property type="entry name" value="WH-like_DNA-bd_sf"/>
</dbReference>
<name>C4LE34_TOLAT</name>
<dbReference type="InterPro" id="IPR050950">
    <property type="entry name" value="HTH-type_LysR_regulators"/>
</dbReference>
<dbReference type="AlphaFoldDB" id="C4LE34"/>
<dbReference type="CDD" id="cd05466">
    <property type="entry name" value="PBP2_LTTR_substrate"/>
    <property type="match status" value="1"/>
</dbReference>